<evidence type="ECO:0000313" key="3">
    <source>
        <dbReference type="Proteomes" id="UP001151752"/>
    </source>
</evidence>
<dbReference type="AlphaFoldDB" id="A0A9Q0W393"/>
<name>A0A9Q0W393_9ROSI</name>
<feature type="region of interest" description="Disordered" evidence="1">
    <location>
        <begin position="31"/>
        <end position="56"/>
    </location>
</feature>
<evidence type="ECO:0000313" key="2">
    <source>
        <dbReference type="EMBL" id="KAJ6759231.1"/>
    </source>
</evidence>
<comment type="caution">
    <text evidence="2">The sequence shown here is derived from an EMBL/GenBank/DDBJ whole genome shotgun (WGS) entry which is preliminary data.</text>
</comment>
<protein>
    <submittedName>
        <fullName evidence="2">Uncharacterized protein</fullName>
    </submittedName>
</protein>
<dbReference type="Proteomes" id="UP001151752">
    <property type="component" value="Chromosome 18"/>
</dbReference>
<organism evidence="2 3">
    <name type="scientific">Salix koriyanagi</name>
    <dbReference type="NCBI Taxonomy" id="2511006"/>
    <lineage>
        <taxon>Eukaryota</taxon>
        <taxon>Viridiplantae</taxon>
        <taxon>Streptophyta</taxon>
        <taxon>Embryophyta</taxon>
        <taxon>Tracheophyta</taxon>
        <taxon>Spermatophyta</taxon>
        <taxon>Magnoliopsida</taxon>
        <taxon>eudicotyledons</taxon>
        <taxon>Gunneridae</taxon>
        <taxon>Pentapetalae</taxon>
        <taxon>rosids</taxon>
        <taxon>fabids</taxon>
        <taxon>Malpighiales</taxon>
        <taxon>Salicaceae</taxon>
        <taxon>Saliceae</taxon>
        <taxon>Salix</taxon>
    </lineage>
</organism>
<proteinExistence type="predicted"/>
<sequence>MLIRCMHSTFLSTLLEVSWTHHATYAWREEKEASHGSIDDHSKSQAISLPGKSSES</sequence>
<dbReference type="EMBL" id="JAPFFM010000006">
    <property type="protein sequence ID" value="KAJ6759231.1"/>
    <property type="molecule type" value="Genomic_DNA"/>
</dbReference>
<feature type="compositionally biased region" description="Basic and acidic residues" evidence="1">
    <location>
        <begin position="31"/>
        <end position="43"/>
    </location>
</feature>
<evidence type="ECO:0000256" key="1">
    <source>
        <dbReference type="SAM" id="MobiDB-lite"/>
    </source>
</evidence>
<feature type="compositionally biased region" description="Polar residues" evidence="1">
    <location>
        <begin position="44"/>
        <end position="56"/>
    </location>
</feature>
<accession>A0A9Q0W393</accession>
<keyword evidence="3" id="KW-1185">Reference proteome</keyword>
<gene>
    <name evidence="2" type="ORF">OIU74_025825</name>
</gene>
<reference evidence="2" key="1">
    <citation type="submission" date="2022-11" db="EMBL/GenBank/DDBJ databases">
        <authorList>
            <person name="Hyden B.L."/>
            <person name="Feng K."/>
            <person name="Yates T."/>
            <person name="Jawdy S."/>
            <person name="Smart L.B."/>
            <person name="Muchero W."/>
        </authorList>
    </citation>
    <scope>NUCLEOTIDE SEQUENCE</scope>
    <source>
        <tissue evidence="2">Shoot tip</tissue>
    </source>
</reference>
<reference evidence="2" key="2">
    <citation type="journal article" date="2023" name="Int. J. Mol. Sci.">
        <title>De Novo Assembly and Annotation of 11 Diverse Shrub Willow (Salix) Genomes Reveals Novel Gene Organization in Sex-Linked Regions.</title>
        <authorList>
            <person name="Hyden B."/>
            <person name="Feng K."/>
            <person name="Yates T.B."/>
            <person name="Jawdy S."/>
            <person name="Cereghino C."/>
            <person name="Smart L.B."/>
            <person name="Muchero W."/>
        </authorList>
    </citation>
    <scope>NUCLEOTIDE SEQUENCE</scope>
    <source>
        <tissue evidence="2">Shoot tip</tissue>
    </source>
</reference>